<dbReference type="RefSeq" id="XP_067689190.1">
    <property type="nucleotide sequence ID" value="XM_067833087.1"/>
</dbReference>
<evidence type="ECO:0000313" key="2">
    <source>
        <dbReference type="Proteomes" id="UP000674179"/>
    </source>
</evidence>
<evidence type="ECO:0000313" key="1">
    <source>
        <dbReference type="EMBL" id="KAG5467668.1"/>
    </source>
</evidence>
<dbReference type="AlphaFoldDB" id="A0A836H0F9"/>
<proteinExistence type="predicted"/>
<dbReference type="GeneID" id="94168597"/>
<dbReference type="EMBL" id="JAFHKP010000035">
    <property type="protein sequence ID" value="KAG5467668.1"/>
    <property type="molecule type" value="Genomic_DNA"/>
</dbReference>
<accession>A0A836H0F9</accession>
<protein>
    <submittedName>
        <fullName evidence="1">Uncharacterized protein</fullName>
    </submittedName>
</protein>
<gene>
    <name evidence="1" type="ORF">CUR178_01314</name>
</gene>
<dbReference type="KEGG" id="lenr:94168597"/>
<reference evidence="1 2" key="1">
    <citation type="submission" date="2021-02" db="EMBL/GenBank/DDBJ databases">
        <title>Leishmania (Mundinia) enrietti genome sequencing and assembly.</title>
        <authorList>
            <person name="Almutairi H."/>
            <person name="Gatherer D."/>
        </authorList>
    </citation>
    <scope>NUCLEOTIDE SEQUENCE [LARGE SCALE GENOMIC DNA]</scope>
    <source>
        <strain evidence="1">CUR178</strain>
    </source>
</reference>
<name>A0A836H0F9_LEIEN</name>
<dbReference type="OrthoDB" id="269085at2759"/>
<comment type="caution">
    <text evidence="1">The sequence shown here is derived from an EMBL/GenBank/DDBJ whole genome shotgun (WGS) entry which is preliminary data.</text>
</comment>
<keyword evidence="2" id="KW-1185">Reference proteome</keyword>
<dbReference type="Proteomes" id="UP000674179">
    <property type="component" value="Chromosome 35"/>
</dbReference>
<organism evidence="1 2">
    <name type="scientific">Leishmania enriettii</name>
    <dbReference type="NCBI Taxonomy" id="5663"/>
    <lineage>
        <taxon>Eukaryota</taxon>
        <taxon>Discoba</taxon>
        <taxon>Euglenozoa</taxon>
        <taxon>Kinetoplastea</taxon>
        <taxon>Metakinetoplastina</taxon>
        <taxon>Trypanosomatida</taxon>
        <taxon>Trypanosomatidae</taxon>
        <taxon>Leishmaniinae</taxon>
        <taxon>Leishmania</taxon>
    </lineage>
</organism>
<sequence>MPLLNTTLQTLVVRLRDMSGNVTHQKLHNRVFDAYEAKSLVFQVISPAQQVVMKQYSGRIPPLHPVGQPIMVDSWSELVELHKPENEYQLLPRRARSNNAYAVMSAICCSAGSPFEMDHCLEPADYKLVFKTQGDQDARTAFNISHTDKVPQVIFLDGLMEAPKASALVSFHNILTPAHVNNLAGIEKFLRGWCREPIDGDRHRQLKLGFSSLFGKSTHLFLGTNAAPGRELLNYAKSKNIFVYAKKGMAYQYVP</sequence>